<sequence length="77" mass="8846">MVFKDWEINVVYSGKHEVVANESSLFVIDEDYDVAIAIKYLDNKLKVSHVNYGSEFIIDTANKVFELIIHNPNVDDN</sequence>
<evidence type="ECO:0000313" key="2">
    <source>
        <dbReference type="Proteomes" id="UP000044616"/>
    </source>
</evidence>
<accession>A0A077UEZ7</accession>
<reference evidence="1 2" key="1">
    <citation type="submission" date="2014-05" db="EMBL/GenBank/DDBJ databases">
        <authorList>
            <person name="Aslett A.Martin."/>
            <person name="De Silva Nishadi"/>
        </authorList>
    </citation>
    <scope>NUCLEOTIDE SEQUENCE [LARGE SCALE GENOMIC DNA]</scope>
</reference>
<dbReference type="RefSeq" id="WP_047529058.1">
    <property type="nucleotide sequence ID" value="NZ_CCEH01000001.1"/>
</dbReference>
<proteinExistence type="predicted"/>
<name>A0A077UEZ7_9STAP</name>
<dbReference type="Proteomes" id="UP000044616">
    <property type="component" value="Unassembled WGS sequence"/>
</dbReference>
<protein>
    <submittedName>
        <fullName evidence="1">Uncharacterized protein</fullName>
    </submittedName>
</protein>
<evidence type="ECO:0000313" key="1">
    <source>
        <dbReference type="EMBL" id="CDR26830.1"/>
    </source>
</evidence>
<gene>
    <name evidence="1" type="ORF">ERS140147_00225</name>
</gene>
<dbReference type="AlphaFoldDB" id="A0A077UEZ7"/>
<dbReference type="EMBL" id="CCEH01000001">
    <property type="protein sequence ID" value="CDR26830.1"/>
    <property type="molecule type" value="Genomic_DNA"/>
</dbReference>
<organism evidence="1 2">
    <name type="scientific">Staphylococcus schweitzeri</name>
    <dbReference type="NCBI Taxonomy" id="1654388"/>
    <lineage>
        <taxon>Bacteria</taxon>
        <taxon>Bacillati</taxon>
        <taxon>Bacillota</taxon>
        <taxon>Bacilli</taxon>
        <taxon>Bacillales</taxon>
        <taxon>Staphylococcaceae</taxon>
        <taxon>Staphylococcus</taxon>
    </lineage>
</organism>